<name>A0A5C2RLL5_9APHY</name>
<protein>
    <submittedName>
        <fullName evidence="1">Uncharacterized protein</fullName>
    </submittedName>
</protein>
<organism evidence="1 2">
    <name type="scientific">Lentinus tigrinus ALCF2SS1-6</name>
    <dbReference type="NCBI Taxonomy" id="1328759"/>
    <lineage>
        <taxon>Eukaryota</taxon>
        <taxon>Fungi</taxon>
        <taxon>Dikarya</taxon>
        <taxon>Basidiomycota</taxon>
        <taxon>Agaricomycotina</taxon>
        <taxon>Agaricomycetes</taxon>
        <taxon>Polyporales</taxon>
        <taxon>Polyporaceae</taxon>
        <taxon>Lentinus</taxon>
    </lineage>
</organism>
<dbReference type="AlphaFoldDB" id="A0A5C2RLL5"/>
<gene>
    <name evidence="1" type="ORF">L227DRAFT_618135</name>
</gene>
<dbReference type="Proteomes" id="UP000313359">
    <property type="component" value="Unassembled WGS sequence"/>
</dbReference>
<proteinExistence type="predicted"/>
<sequence>MSIMPASHQRLRARTVPPTPRLPIHRILRGDHGIRPWWISSRTSRYCTAPHGLPSPAYYLMLQSTLTVSTGRRIHRFLHIHSEENALFSLSRLPLAACHWPPSPNALLSFGEQAVTVVVVGTVVQFVSDSCHGTPLPAHHRLGLELARNLDYPLYAEVLRRWAVMEPRISLNFEAWAFGSDPEPSHHPHIEPEIYLSTHGIGYQSDRITFADLRIHDVVRLEAYIARGVSWRVYFHMKRVDVLQRSPS</sequence>
<reference evidence="1" key="1">
    <citation type="journal article" date="2018" name="Genome Biol. Evol.">
        <title>Genomics and development of Lentinus tigrinus, a white-rot wood-decaying mushroom with dimorphic fruiting bodies.</title>
        <authorList>
            <person name="Wu B."/>
            <person name="Xu Z."/>
            <person name="Knudson A."/>
            <person name="Carlson A."/>
            <person name="Chen N."/>
            <person name="Kovaka S."/>
            <person name="LaButti K."/>
            <person name="Lipzen A."/>
            <person name="Pennachio C."/>
            <person name="Riley R."/>
            <person name="Schakwitz W."/>
            <person name="Umezawa K."/>
            <person name="Ohm R.A."/>
            <person name="Grigoriev I.V."/>
            <person name="Nagy L.G."/>
            <person name="Gibbons J."/>
            <person name="Hibbett D."/>
        </authorList>
    </citation>
    <scope>NUCLEOTIDE SEQUENCE [LARGE SCALE GENOMIC DNA]</scope>
    <source>
        <strain evidence="1">ALCF2SS1-6</strain>
    </source>
</reference>
<evidence type="ECO:0000313" key="2">
    <source>
        <dbReference type="Proteomes" id="UP000313359"/>
    </source>
</evidence>
<evidence type="ECO:0000313" key="1">
    <source>
        <dbReference type="EMBL" id="RPD52061.1"/>
    </source>
</evidence>
<accession>A0A5C2RLL5</accession>
<keyword evidence="2" id="KW-1185">Reference proteome</keyword>
<dbReference type="EMBL" id="ML122474">
    <property type="protein sequence ID" value="RPD52061.1"/>
    <property type="molecule type" value="Genomic_DNA"/>
</dbReference>